<proteinExistence type="predicted"/>
<gene>
    <name evidence="1" type="ORF">U9M48_012860</name>
</gene>
<evidence type="ECO:0000313" key="1">
    <source>
        <dbReference type="EMBL" id="WVZ63212.1"/>
    </source>
</evidence>
<reference evidence="1 2" key="1">
    <citation type="submission" date="2024-02" db="EMBL/GenBank/DDBJ databases">
        <title>High-quality chromosome-scale genome assembly of Pensacola bahiagrass (Paspalum notatum Flugge var. saurae).</title>
        <authorList>
            <person name="Vega J.M."/>
            <person name="Podio M."/>
            <person name="Orjuela J."/>
            <person name="Siena L.A."/>
            <person name="Pessino S.C."/>
            <person name="Combes M.C."/>
            <person name="Mariac C."/>
            <person name="Albertini E."/>
            <person name="Pupilli F."/>
            <person name="Ortiz J.P.A."/>
            <person name="Leblanc O."/>
        </authorList>
    </citation>
    <scope>NUCLEOTIDE SEQUENCE [LARGE SCALE GENOMIC DNA]</scope>
    <source>
        <strain evidence="1">R1</strain>
        <tissue evidence="1">Leaf</tissue>
    </source>
</reference>
<name>A0AAQ3T0K5_PASNO</name>
<dbReference type="EMBL" id="CP144747">
    <property type="protein sequence ID" value="WVZ63212.1"/>
    <property type="molecule type" value="Genomic_DNA"/>
</dbReference>
<evidence type="ECO:0000313" key="2">
    <source>
        <dbReference type="Proteomes" id="UP001341281"/>
    </source>
</evidence>
<accession>A0AAQ3T0K5</accession>
<organism evidence="1 2">
    <name type="scientific">Paspalum notatum var. saurae</name>
    <dbReference type="NCBI Taxonomy" id="547442"/>
    <lineage>
        <taxon>Eukaryota</taxon>
        <taxon>Viridiplantae</taxon>
        <taxon>Streptophyta</taxon>
        <taxon>Embryophyta</taxon>
        <taxon>Tracheophyta</taxon>
        <taxon>Spermatophyta</taxon>
        <taxon>Magnoliopsida</taxon>
        <taxon>Liliopsida</taxon>
        <taxon>Poales</taxon>
        <taxon>Poaceae</taxon>
        <taxon>PACMAD clade</taxon>
        <taxon>Panicoideae</taxon>
        <taxon>Andropogonodae</taxon>
        <taxon>Paspaleae</taxon>
        <taxon>Paspalinae</taxon>
        <taxon>Paspalum</taxon>
    </lineage>
</organism>
<sequence length="262" mass="28913">MAGRRFLSRLQHLSASLRSRSACTSGHAPAAASSTLCPAPIFTASATCSAMLRSSSPVSSCRITTPNAYASESVVSSPVMKNRGSMYPMVPIGFVRRLMVSSSSGFRCTARAVPKSPSRLTLPASRRMLGRLEWRYLSADRSSARILTRSFHRRPLESLSMSVPLGRCSYTRLHDSGHTPINLTMFGCSNLLSNTTCGSEFPAKCTEIQYFQNDQHRLQRSFQSLQKRLIPLYPGTWVTLGAVQRTERIIKILLKGIHLEGQ</sequence>
<dbReference type="AlphaFoldDB" id="A0AAQ3T0K5"/>
<keyword evidence="2" id="KW-1185">Reference proteome</keyword>
<dbReference type="Proteomes" id="UP001341281">
    <property type="component" value="Chromosome 03"/>
</dbReference>
<protein>
    <submittedName>
        <fullName evidence="1">Uncharacterized protein</fullName>
    </submittedName>
</protein>